<dbReference type="Pfam" id="PF00270">
    <property type="entry name" value="DEAD"/>
    <property type="match status" value="1"/>
</dbReference>
<reference evidence="13" key="1">
    <citation type="submission" date="2023-03" db="EMBL/GenBank/DDBJ databases">
        <title>Complete genome of Cladonia borealis.</title>
        <authorList>
            <person name="Park H."/>
        </authorList>
    </citation>
    <scope>NUCLEOTIDE SEQUENCE</scope>
    <source>
        <strain evidence="13">ANT050790</strain>
    </source>
</reference>
<evidence type="ECO:0000259" key="12">
    <source>
        <dbReference type="PROSITE" id="PS51195"/>
    </source>
</evidence>
<protein>
    <recommendedName>
        <fullName evidence="1">RNA helicase</fullName>
        <ecNumber evidence="1">3.6.4.13</ecNumber>
    </recommendedName>
</protein>
<evidence type="ECO:0000256" key="9">
    <source>
        <dbReference type="SAM" id="MobiDB-lite"/>
    </source>
</evidence>
<dbReference type="InterPro" id="IPR014001">
    <property type="entry name" value="Helicase_ATP-bd"/>
</dbReference>
<dbReference type="GO" id="GO:0003676">
    <property type="term" value="F:nucleic acid binding"/>
    <property type="evidence" value="ECO:0007669"/>
    <property type="project" value="InterPro"/>
</dbReference>
<sequence>MSENGEALADVTNKVANIKVNEEAIKRVREAQWAEPQKFDYDAYNAGPRDAGPSGPAAGPDADANAPSWAANAIRYEWSEEYGDVAPRHQALENMLFHDENKMDMGDKFKHITEMKVTFESETKIKPVTRFEDAGLHPVMLENIKLCGYKVPTPIQAYVLPSVFKDIDIIGIAQTGSGKTAAFLIPTISKLMGKAKQLAAPRARAGQPYSPEDAVRAEPLILIVVPTRELATQIFDEARRLCYRSMLRPCVAYGGGPSREQMDELRKGCDVLIATPGRLMDFMQRGHLLSLSRVKYTIIDEADEMVSPDWVDDMKQIMGGDSNDDDDHVYMMFSATFPKEARAVAKEYMSSQHIRIRVGRAGSSHINVTQKILFVDEAKKRDCLFDLLLSMPPARTIVFVNTKKGADFLDDFLYNRGLPSTSIHSDRTQREREDALRAFRTGKAPLLVATGVSARGLDIKNVMHIINYDMPSNDHGGIHEYVHRIGRTARIGNVGMATSFYNDRNEDIADALVKLLLETRQEVPDFLEGYKPENVEDLQFDDDTDEEGEGEASGGDAWGATEPQNNGNTNGEAASGWGADDAAAGDKDAWN</sequence>
<name>A0AA39QW08_9LECA</name>
<dbReference type="Pfam" id="PF00271">
    <property type="entry name" value="Helicase_C"/>
    <property type="match status" value="1"/>
</dbReference>
<dbReference type="SUPFAM" id="SSF52540">
    <property type="entry name" value="P-loop containing nucleoside triphosphate hydrolases"/>
    <property type="match status" value="1"/>
</dbReference>
<evidence type="ECO:0000313" key="13">
    <source>
        <dbReference type="EMBL" id="KAK0510198.1"/>
    </source>
</evidence>
<comment type="caution">
    <text evidence="13">The sequence shown here is derived from an EMBL/GenBank/DDBJ whole genome shotgun (WGS) entry which is preliminary data.</text>
</comment>
<feature type="domain" description="Helicase C-terminal" evidence="11">
    <location>
        <begin position="367"/>
        <end position="539"/>
    </location>
</feature>
<feature type="domain" description="Helicase ATP-binding" evidence="10">
    <location>
        <begin position="160"/>
        <end position="355"/>
    </location>
</feature>
<evidence type="ECO:0000313" key="14">
    <source>
        <dbReference type="Proteomes" id="UP001166286"/>
    </source>
</evidence>
<dbReference type="PROSITE" id="PS51192">
    <property type="entry name" value="HELICASE_ATP_BIND_1"/>
    <property type="match status" value="1"/>
</dbReference>
<comment type="similarity">
    <text evidence="8">Belongs to the DEAD box helicase family.</text>
</comment>
<keyword evidence="5 8" id="KW-0067">ATP-binding</keyword>
<evidence type="ECO:0000256" key="8">
    <source>
        <dbReference type="RuleBase" id="RU000492"/>
    </source>
</evidence>
<dbReference type="GO" id="GO:0005524">
    <property type="term" value="F:ATP binding"/>
    <property type="evidence" value="ECO:0007669"/>
    <property type="project" value="UniProtKB-KW"/>
</dbReference>
<evidence type="ECO:0000256" key="6">
    <source>
        <dbReference type="ARBA" id="ARBA00047984"/>
    </source>
</evidence>
<dbReference type="SMART" id="SM00487">
    <property type="entry name" value="DEXDc"/>
    <property type="match status" value="1"/>
</dbReference>
<feature type="region of interest" description="Disordered" evidence="9">
    <location>
        <begin position="42"/>
        <end position="66"/>
    </location>
</feature>
<dbReference type="CDD" id="cd18787">
    <property type="entry name" value="SF2_C_DEAD"/>
    <property type="match status" value="1"/>
</dbReference>
<evidence type="ECO:0000256" key="2">
    <source>
        <dbReference type="ARBA" id="ARBA00022741"/>
    </source>
</evidence>
<dbReference type="Gene3D" id="3.40.50.300">
    <property type="entry name" value="P-loop containing nucleotide triphosphate hydrolases"/>
    <property type="match status" value="2"/>
</dbReference>
<keyword evidence="3 8" id="KW-0378">Hydrolase</keyword>
<dbReference type="PROSITE" id="PS51194">
    <property type="entry name" value="HELICASE_CTER"/>
    <property type="match status" value="1"/>
</dbReference>
<evidence type="ECO:0000259" key="10">
    <source>
        <dbReference type="PROSITE" id="PS51192"/>
    </source>
</evidence>
<dbReference type="AlphaFoldDB" id="A0AA39QW08"/>
<dbReference type="EC" id="3.6.4.13" evidence="1"/>
<dbReference type="Proteomes" id="UP001166286">
    <property type="component" value="Unassembled WGS sequence"/>
</dbReference>
<dbReference type="PROSITE" id="PS00039">
    <property type="entry name" value="DEAD_ATP_HELICASE"/>
    <property type="match status" value="1"/>
</dbReference>
<evidence type="ECO:0000256" key="7">
    <source>
        <dbReference type="PROSITE-ProRule" id="PRU00552"/>
    </source>
</evidence>
<feature type="region of interest" description="Disordered" evidence="9">
    <location>
        <begin position="527"/>
        <end position="591"/>
    </location>
</feature>
<organism evidence="13 14">
    <name type="scientific">Cladonia borealis</name>
    <dbReference type="NCBI Taxonomy" id="184061"/>
    <lineage>
        <taxon>Eukaryota</taxon>
        <taxon>Fungi</taxon>
        <taxon>Dikarya</taxon>
        <taxon>Ascomycota</taxon>
        <taxon>Pezizomycotina</taxon>
        <taxon>Lecanoromycetes</taxon>
        <taxon>OSLEUM clade</taxon>
        <taxon>Lecanoromycetidae</taxon>
        <taxon>Lecanorales</taxon>
        <taxon>Lecanorineae</taxon>
        <taxon>Cladoniaceae</taxon>
        <taxon>Cladonia</taxon>
    </lineage>
</organism>
<dbReference type="SMART" id="SM00490">
    <property type="entry name" value="HELICc"/>
    <property type="match status" value="1"/>
</dbReference>
<keyword evidence="14" id="KW-1185">Reference proteome</keyword>
<keyword evidence="4 8" id="KW-0347">Helicase</keyword>
<feature type="domain" description="DEAD-box RNA helicase Q" evidence="12">
    <location>
        <begin position="129"/>
        <end position="157"/>
    </location>
</feature>
<dbReference type="EMBL" id="JAFEKC020000017">
    <property type="protein sequence ID" value="KAK0510198.1"/>
    <property type="molecule type" value="Genomic_DNA"/>
</dbReference>
<dbReference type="GO" id="GO:0016787">
    <property type="term" value="F:hydrolase activity"/>
    <property type="evidence" value="ECO:0007669"/>
    <property type="project" value="UniProtKB-KW"/>
</dbReference>
<keyword evidence="2 8" id="KW-0547">Nucleotide-binding</keyword>
<evidence type="ECO:0000256" key="5">
    <source>
        <dbReference type="ARBA" id="ARBA00022840"/>
    </source>
</evidence>
<evidence type="ECO:0000256" key="1">
    <source>
        <dbReference type="ARBA" id="ARBA00012552"/>
    </source>
</evidence>
<dbReference type="InterPro" id="IPR000629">
    <property type="entry name" value="RNA-helicase_DEAD-box_CS"/>
</dbReference>
<dbReference type="PROSITE" id="PS51195">
    <property type="entry name" value="Q_MOTIF"/>
    <property type="match status" value="1"/>
</dbReference>
<evidence type="ECO:0000259" key="11">
    <source>
        <dbReference type="PROSITE" id="PS51194"/>
    </source>
</evidence>
<dbReference type="InterPro" id="IPR014014">
    <property type="entry name" value="RNA_helicase_DEAD_Q_motif"/>
</dbReference>
<dbReference type="FunFam" id="3.40.50.300:FF:000008">
    <property type="entry name" value="ATP-dependent RNA helicase RhlB"/>
    <property type="match status" value="1"/>
</dbReference>
<proteinExistence type="inferred from homology"/>
<dbReference type="GO" id="GO:0003724">
    <property type="term" value="F:RNA helicase activity"/>
    <property type="evidence" value="ECO:0007669"/>
    <property type="project" value="UniProtKB-EC"/>
</dbReference>
<feature type="compositionally biased region" description="Low complexity" evidence="9">
    <location>
        <begin position="571"/>
        <end position="582"/>
    </location>
</feature>
<feature type="compositionally biased region" description="Acidic residues" evidence="9">
    <location>
        <begin position="535"/>
        <end position="550"/>
    </location>
</feature>
<evidence type="ECO:0000256" key="4">
    <source>
        <dbReference type="ARBA" id="ARBA00022806"/>
    </source>
</evidence>
<evidence type="ECO:0000256" key="3">
    <source>
        <dbReference type="ARBA" id="ARBA00022801"/>
    </source>
</evidence>
<gene>
    <name evidence="13" type="ORF">JMJ35_007592</name>
</gene>
<dbReference type="InterPro" id="IPR027417">
    <property type="entry name" value="P-loop_NTPase"/>
</dbReference>
<dbReference type="InterPro" id="IPR011545">
    <property type="entry name" value="DEAD/DEAH_box_helicase_dom"/>
</dbReference>
<comment type="catalytic activity">
    <reaction evidence="6">
        <text>ATP + H2O = ADP + phosphate + H(+)</text>
        <dbReference type="Rhea" id="RHEA:13065"/>
        <dbReference type="ChEBI" id="CHEBI:15377"/>
        <dbReference type="ChEBI" id="CHEBI:15378"/>
        <dbReference type="ChEBI" id="CHEBI:30616"/>
        <dbReference type="ChEBI" id="CHEBI:43474"/>
        <dbReference type="ChEBI" id="CHEBI:456216"/>
        <dbReference type="EC" id="3.6.4.13"/>
    </reaction>
</comment>
<feature type="compositionally biased region" description="Low complexity" evidence="9">
    <location>
        <begin position="46"/>
        <end position="66"/>
    </location>
</feature>
<accession>A0AA39QW08</accession>
<feature type="short sequence motif" description="Q motif" evidence="7">
    <location>
        <begin position="129"/>
        <end position="157"/>
    </location>
</feature>
<dbReference type="PANTHER" id="PTHR47958">
    <property type="entry name" value="ATP-DEPENDENT RNA HELICASE DBP3"/>
    <property type="match status" value="1"/>
</dbReference>
<dbReference type="InterPro" id="IPR001650">
    <property type="entry name" value="Helicase_C-like"/>
</dbReference>